<dbReference type="SUPFAM" id="SSF55486">
    <property type="entry name" value="Metalloproteases ('zincins'), catalytic domain"/>
    <property type="match status" value="1"/>
</dbReference>
<organism evidence="10 11">
    <name type="scientific">Biostraticola tofi</name>
    <dbReference type="NCBI Taxonomy" id="466109"/>
    <lineage>
        <taxon>Bacteria</taxon>
        <taxon>Pseudomonadati</taxon>
        <taxon>Pseudomonadota</taxon>
        <taxon>Gammaproteobacteria</taxon>
        <taxon>Enterobacterales</taxon>
        <taxon>Bruguierivoracaceae</taxon>
        <taxon>Biostraticola</taxon>
    </lineage>
</organism>
<dbReference type="Proteomes" id="UP000295719">
    <property type="component" value="Unassembled WGS sequence"/>
</dbReference>
<dbReference type="OrthoDB" id="9786424at2"/>
<dbReference type="Pfam" id="PF06167">
    <property type="entry name" value="Peptidase_M90"/>
    <property type="match status" value="1"/>
</dbReference>
<comment type="subunit">
    <text evidence="9">Interacts with Mlc.</text>
</comment>
<dbReference type="PANTHER" id="PTHR30164">
    <property type="entry name" value="MTFA PEPTIDASE"/>
    <property type="match status" value="1"/>
</dbReference>
<keyword evidence="5 9" id="KW-0378">Hydrolase</keyword>
<evidence type="ECO:0000256" key="4">
    <source>
        <dbReference type="ARBA" id="ARBA00022723"/>
    </source>
</evidence>
<feature type="binding site" evidence="9">
    <location>
        <position position="152"/>
    </location>
    <ligand>
        <name>Zn(2+)</name>
        <dbReference type="ChEBI" id="CHEBI:29105"/>
    </ligand>
</feature>
<comment type="cofactor">
    <cofactor evidence="9">
        <name>Zn(2+)</name>
        <dbReference type="ChEBI" id="CHEBI:29105"/>
    </cofactor>
    <text evidence="9">Binds 1 zinc ion per subunit.</text>
</comment>
<dbReference type="GO" id="GO:0004177">
    <property type="term" value="F:aminopeptidase activity"/>
    <property type="evidence" value="ECO:0007669"/>
    <property type="project" value="UniProtKB-UniRule"/>
</dbReference>
<evidence type="ECO:0000256" key="5">
    <source>
        <dbReference type="ARBA" id="ARBA00022801"/>
    </source>
</evidence>
<feature type="binding site" evidence="9">
    <location>
        <position position="148"/>
    </location>
    <ligand>
        <name>Zn(2+)</name>
        <dbReference type="ChEBI" id="CHEBI:29105"/>
    </ligand>
</feature>
<dbReference type="HAMAP" id="MF_01593">
    <property type="entry name" value="MtfA"/>
    <property type="match status" value="1"/>
</dbReference>
<evidence type="ECO:0000256" key="3">
    <source>
        <dbReference type="ARBA" id="ARBA00022670"/>
    </source>
</evidence>
<dbReference type="GO" id="GO:0005829">
    <property type="term" value="C:cytosol"/>
    <property type="evidence" value="ECO:0007669"/>
    <property type="project" value="TreeGrafter"/>
</dbReference>
<dbReference type="InterPro" id="IPR057256">
    <property type="entry name" value="MtfA_enterob"/>
</dbReference>
<evidence type="ECO:0000256" key="8">
    <source>
        <dbReference type="ARBA" id="ARBA00061259"/>
    </source>
</evidence>
<dbReference type="InterPro" id="IPR024079">
    <property type="entry name" value="MetalloPept_cat_dom_sf"/>
</dbReference>
<dbReference type="FunFam" id="1.10.472.150:FF:000001">
    <property type="entry name" value="Protein MtfA"/>
    <property type="match status" value="1"/>
</dbReference>
<feature type="binding site" evidence="9">
    <location>
        <position position="111"/>
    </location>
    <ligand>
        <name>Zn(2+)</name>
        <dbReference type="ChEBI" id="CHEBI:29105"/>
    </ligand>
</feature>
<evidence type="ECO:0000313" key="11">
    <source>
        <dbReference type="Proteomes" id="UP000295719"/>
    </source>
</evidence>
<dbReference type="Gene3D" id="3.40.390.10">
    <property type="entry name" value="Collagenase (Catalytic Domain)"/>
    <property type="match status" value="1"/>
</dbReference>
<dbReference type="EMBL" id="SMCR01000001">
    <property type="protein sequence ID" value="TCW00090.1"/>
    <property type="molecule type" value="Genomic_DNA"/>
</dbReference>
<name>A0A4R3Z7Q6_9GAMM</name>
<evidence type="ECO:0000256" key="9">
    <source>
        <dbReference type="HAMAP-Rule" id="MF_01593"/>
    </source>
</evidence>
<keyword evidence="3 9" id="KW-0645">Protease</keyword>
<comment type="function">
    <text evidence="9">Involved in the modulation of the activity of the glucose-phosphotransferase system (glucose-PTS). Interacts with the transcriptional repressor Mlc, preventing its interaction with DNA and leading to the modulation of expression of genes regulated by Mlc, including ptsG, which encodes the PTS system glucose-specific EIICB component.</text>
</comment>
<comment type="caution">
    <text evidence="10">The sequence shown here is derived from an EMBL/GenBank/DDBJ whole genome shotgun (WGS) entry which is preliminary data.</text>
</comment>
<dbReference type="RefSeq" id="WP_131864081.1">
    <property type="nucleotide sequence ID" value="NZ_SMCR01000001.1"/>
</dbReference>
<keyword evidence="7 9" id="KW-0482">Metalloprotease</keyword>
<dbReference type="InterPro" id="IPR042252">
    <property type="entry name" value="MtfA_N"/>
</dbReference>
<dbReference type="InterPro" id="IPR010384">
    <property type="entry name" value="MtfA_fam"/>
</dbReference>
<dbReference type="NCBIfam" id="NF011939">
    <property type="entry name" value="PRK15410.1"/>
    <property type="match status" value="1"/>
</dbReference>
<gene>
    <name evidence="9" type="primary">mtfA</name>
    <name evidence="10" type="ORF">EDC52_101435</name>
</gene>
<protein>
    <recommendedName>
        <fullName evidence="9">Mlc titration factor A</fullName>
    </recommendedName>
    <alternativeName>
        <fullName evidence="9">Probable zinc metallopeptidase MtfA</fullName>
        <ecNumber evidence="9">3.4.11.-</ecNumber>
    </alternativeName>
</protein>
<comment type="function">
    <text evidence="9">Shows zinc-dependent metallopeptidase activity.</text>
</comment>
<keyword evidence="2 9" id="KW-0963">Cytoplasm</keyword>
<keyword evidence="4 9" id="KW-0479">Metal-binding</keyword>
<accession>A0A4R3Z7Q6</accession>
<keyword evidence="1 9" id="KW-0031">Aminopeptidase</keyword>
<dbReference type="GO" id="GO:0006508">
    <property type="term" value="P:proteolysis"/>
    <property type="evidence" value="ECO:0007669"/>
    <property type="project" value="UniProtKB-KW"/>
</dbReference>
<evidence type="ECO:0000256" key="7">
    <source>
        <dbReference type="ARBA" id="ARBA00023049"/>
    </source>
</evidence>
<dbReference type="AlphaFoldDB" id="A0A4R3Z7Q6"/>
<dbReference type="GO" id="GO:0008270">
    <property type="term" value="F:zinc ion binding"/>
    <property type="evidence" value="ECO:0007669"/>
    <property type="project" value="UniProtKB-UniRule"/>
</dbReference>
<feature type="binding site" evidence="9">
    <location>
        <position position="211"/>
    </location>
    <ligand>
        <name>Zn(2+)</name>
        <dbReference type="ChEBI" id="CHEBI:29105"/>
    </ligand>
</feature>
<evidence type="ECO:0000313" key="10">
    <source>
        <dbReference type="EMBL" id="TCW00090.1"/>
    </source>
</evidence>
<reference evidence="10 11" key="1">
    <citation type="submission" date="2019-03" db="EMBL/GenBank/DDBJ databases">
        <title>Genomic Encyclopedia of Type Strains, Phase IV (KMG-IV): sequencing the most valuable type-strain genomes for metagenomic binning, comparative biology and taxonomic classification.</title>
        <authorList>
            <person name="Goeker M."/>
        </authorList>
    </citation>
    <scope>NUCLEOTIDE SEQUENCE [LARGE SCALE GENOMIC DNA]</scope>
    <source>
        <strain evidence="10 11">DSM 19580</strain>
    </source>
</reference>
<evidence type="ECO:0000256" key="2">
    <source>
        <dbReference type="ARBA" id="ARBA00022490"/>
    </source>
</evidence>
<sequence>MMKWPWQNTTPPAQAHAIWSEALAVPLFSPLSQEEQRQLQQLAQKFLQSKKLLPLQDLVLTEVMEARIALMFSLPILGLGIEWLDGFHEVLIYPEPFLVEDQWEDEFGLVHSGQMVHSGQSWDQGPVVLNWQEIEDSFDLCGFNLVIHETAHKLDLRNAGVVNGVPLIPMRDVAQWERLIHQAMESLQDEIDSVGEDAASMDAYAASDPAECFAVLSEYFFSSPMLLHERFPEVYLNFVQFYRQDPLTRLQAAPDCGKTDDQCY</sequence>
<dbReference type="Gene3D" id="1.10.472.150">
    <property type="entry name" value="Glucose-regulated metallo-peptidase M90, N-terminal domain"/>
    <property type="match status" value="1"/>
</dbReference>
<keyword evidence="11" id="KW-1185">Reference proteome</keyword>
<dbReference type="FunFam" id="3.40.390.10:FF:000012">
    <property type="entry name" value="Protein MtfA"/>
    <property type="match status" value="1"/>
</dbReference>
<comment type="subcellular location">
    <subcellularLocation>
        <location evidence="9">Cytoplasm</location>
    </subcellularLocation>
</comment>
<dbReference type="EC" id="3.4.11.-" evidence="9"/>
<proteinExistence type="inferred from homology"/>
<evidence type="ECO:0000256" key="1">
    <source>
        <dbReference type="ARBA" id="ARBA00022438"/>
    </source>
</evidence>
<keyword evidence="6 9" id="KW-0862">Zinc</keyword>
<comment type="similarity">
    <text evidence="8 9">Belongs to the MtfA family.</text>
</comment>
<dbReference type="PANTHER" id="PTHR30164:SF2">
    <property type="entry name" value="PROTEIN MTFA"/>
    <property type="match status" value="1"/>
</dbReference>
<evidence type="ECO:0000256" key="6">
    <source>
        <dbReference type="ARBA" id="ARBA00022833"/>
    </source>
</evidence>
<dbReference type="GO" id="GO:0008237">
    <property type="term" value="F:metallopeptidase activity"/>
    <property type="evidence" value="ECO:0007669"/>
    <property type="project" value="UniProtKB-UniRule"/>
</dbReference>
<dbReference type="CDD" id="cd20169">
    <property type="entry name" value="Peptidase_M90_mtfA"/>
    <property type="match status" value="1"/>
</dbReference>